<dbReference type="eggNOG" id="ENOG502SAGH">
    <property type="taxonomic scope" value="Eukaryota"/>
</dbReference>
<dbReference type="KEGG" id="tdl:TDEL_0B03200"/>
<proteinExistence type="predicted"/>
<protein>
    <submittedName>
        <fullName evidence="2">Uncharacterized protein</fullName>
    </submittedName>
</protein>
<evidence type="ECO:0000256" key="1">
    <source>
        <dbReference type="SAM" id="Phobius"/>
    </source>
</evidence>
<keyword evidence="1" id="KW-1133">Transmembrane helix</keyword>
<evidence type="ECO:0000313" key="3">
    <source>
        <dbReference type="Proteomes" id="UP000005627"/>
    </source>
</evidence>
<dbReference type="Pfam" id="PF00674">
    <property type="entry name" value="DUP"/>
    <property type="match status" value="2"/>
</dbReference>
<keyword evidence="3" id="KW-1185">Reference proteome</keyword>
<keyword evidence="1" id="KW-0472">Membrane</keyword>
<dbReference type="AlphaFoldDB" id="G8ZPA5"/>
<dbReference type="OrthoDB" id="4036062at2759"/>
<gene>
    <name evidence="2" type="primary">TDEL0B03200</name>
    <name evidence="2" type="ORF">TDEL_0B03200</name>
</gene>
<feature type="transmembrane region" description="Helical" evidence="1">
    <location>
        <begin position="248"/>
        <end position="267"/>
    </location>
</feature>
<feature type="transmembrane region" description="Helical" evidence="1">
    <location>
        <begin position="67"/>
        <end position="87"/>
    </location>
</feature>
<accession>G8ZPA5</accession>
<dbReference type="RefSeq" id="XP_003679660.1">
    <property type="nucleotide sequence ID" value="XM_003679612.1"/>
</dbReference>
<dbReference type="HOGENOM" id="CLU_062892_0_0_1"/>
<name>G8ZPA5_TORDE</name>
<dbReference type="FunCoup" id="G8ZPA5">
    <property type="interactions" value="148"/>
</dbReference>
<dbReference type="EMBL" id="HE616743">
    <property type="protein sequence ID" value="CCE90449.1"/>
    <property type="molecule type" value="Genomic_DNA"/>
</dbReference>
<sequence>MGTELTQKIDDRDCEDASVDIPKKNFRSRFTWALYEATRSYEPLMIVGWFGSLLFCFRNAVSASHHICIVGIVVVSIIWAPVICLICRKKRAENLVSRNNMALAEATKDFFSSEQETLAFGWDKVASQLNRKYYTEGDWKTPHCIFDGAECESYFRRYVLKPTHEEETQEGCEKSCLHAAVSIYQQKVLDQFNRDKEDTSVLAEDNLPADSHRNKFTWRWKNFSILPIGVCVLQFSYALFFGTWTLRLIYMMDVILMLAVISTGYSLRLSTTENRIRLLATIANVAPGEDTNRWDVVAKRINAYMNEDSNVTGVQRFFDGKDCLRFFEKELKPLISKKIKEDGVATYELVPLVSEVMGGAM</sequence>
<feature type="transmembrane region" description="Helical" evidence="1">
    <location>
        <begin position="223"/>
        <end position="242"/>
    </location>
</feature>
<dbReference type="InterPro" id="IPR001142">
    <property type="entry name" value="DUP/COS"/>
</dbReference>
<dbReference type="InParanoid" id="G8ZPA5"/>
<dbReference type="Proteomes" id="UP000005627">
    <property type="component" value="Chromosome 2"/>
</dbReference>
<organism evidence="2 3">
    <name type="scientific">Torulaspora delbrueckii</name>
    <name type="common">Yeast</name>
    <name type="synonym">Candida colliculosa</name>
    <dbReference type="NCBI Taxonomy" id="4950"/>
    <lineage>
        <taxon>Eukaryota</taxon>
        <taxon>Fungi</taxon>
        <taxon>Dikarya</taxon>
        <taxon>Ascomycota</taxon>
        <taxon>Saccharomycotina</taxon>
        <taxon>Saccharomycetes</taxon>
        <taxon>Saccharomycetales</taxon>
        <taxon>Saccharomycetaceae</taxon>
        <taxon>Torulaspora</taxon>
    </lineage>
</organism>
<keyword evidence="1" id="KW-0812">Transmembrane</keyword>
<dbReference type="GeneID" id="11504449"/>
<evidence type="ECO:0000313" key="2">
    <source>
        <dbReference type="EMBL" id="CCE90449.1"/>
    </source>
</evidence>
<reference evidence="2 3" key="1">
    <citation type="journal article" date="2011" name="Proc. Natl. Acad. Sci. U.S.A.">
        <title>Evolutionary erosion of yeast sex chromosomes by mating-type switching accidents.</title>
        <authorList>
            <person name="Gordon J.L."/>
            <person name="Armisen D."/>
            <person name="Proux-Wera E."/>
            <person name="Oheigeartaigh S.S."/>
            <person name="Byrne K.P."/>
            <person name="Wolfe K.H."/>
        </authorList>
    </citation>
    <scope>NUCLEOTIDE SEQUENCE [LARGE SCALE GENOMIC DNA]</scope>
    <source>
        <strain evidence="3">ATCC 10662 / CBS 1146 / NBRC 0425 / NCYC 2629 / NRRL Y-866</strain>
    </source>
</reference>